<sequence>MYSKPPPSSSSLMKKSSGRTQGASSAVVPVSGPPITTNIDERNALYQHQVKHEKTIEAVITEYPGVAPVSAVPQQSLSYDRSLVLRNSFRNDNARASDVALVSGSVDGQQHELHESYQQVTRNKRISTEVLGSGR</sequence>
<evidence type="ECO:0000313" key="2">
    <source>
        <dbReference type="EMBL" id="GBP11925.1"/>
    </source>
</evidence>
<keyword evidence="3" id="KW-1185">Reference proteome</keyword>
<dbReference type="Proteomes" id="UP000299102">
    <property type="component" value="Unassembled WGS sequence"/>
</dbReference>
<accession>A0A4C1TCU2</accession>
<protein>
    <submittedName>
        <fullName evidence="2">Uncharacterized protein</fullName>
    </submittedName>
</protein>
<organism evidence="2 3">
    <name type="scientific">Eumeta variegata</name>
    <name type="common">Bagworm moth</name>
    <name type="synonym">Eumeta japonica</name>
    <dbReference type="NCBI Taxonomy" id="151549"/>
    <lineage>
        <taxon>Eukaryota</taxon>
        <taxon>Metazoa</taxon>
        <taxon>Ecdysozoa</taxon>
        <taxon>Arthropoda</taxon>
        <taxon>Hexapoda</taxon>
        <taxon>Insecta</taxon>
        <taxon>Pterygota</taxon>
        <taxon>Neoptera</taxon>
        <taxon>Endopterygota</taxon>
        <taxon>Lepidoptera</taxon>
        <taxon>Glossata</taxon>
        <taxon>Ditrysia</taxon>
        <taxon>Tineoidea</taxon>
        <taxon>Psychidae</taxon>
        <taxon>Oiketicinae</taxon>
        <taxon>Eumeta</taxon>
    </lineage>
</organism>
<evidence type="ECO:0000313" key="3">
    <source>
        <dbReference type="Proteomes" id="UP000299102"/>
    </source>
</evidence>
<reference evidence="2 3" key="1">
    <citation type="journal article" date="2019" name="Commun. Biol.">
        <title>The bagworm genome reveals a unique fibroin gene that provides high tensile strength.</title>
        <authorList>
            <person name="Kono N."/>
            <person name="Nakamura H."/>
            <person name="Ohtoshi R."/>
            <person name="Tomita M."/>
            <person name="Numata K."/>
            <person name="Arakawa K."/>
        </authorList>
    </citation>
    <scope>NUCLEOTIDE SEQUENCE [LARGE SCALE GENOMIC DNA]</scope>
</reference>
<dbReference type="EMBL" id="BGZK01004977">
    <property type="protein sequence ID" value="GBP11925.1"/>
    <property type="molecule type" value="Genomic_DNA"/>
</dbReference>
<feature type="region of interest" description="Disordered" evidence="1">
    <location>
        <begin position="1"/>
        <end position="38"/>
    </location>
</feature>
<comment type="caution">
    <text evidence="2">The sequence shown here is derived from an EMBL/GenBank/DDBJ whole genome shotgun (WGS) entry which is preliminary data.</text>
</comment>
<evidence type="ECO:0000256" key="1">
    <source>
        <dbReference type="SAM" id="MobiDB-lite"/>
    </source>
</evidence>
<dbReference type="STRING" id="151549.A0A4C1TCU2"/>
<name>A0A4C1TCU2_EUMVA</name>
<proteinExistence type="predicted"/>
<dbReference type="AlphaFoldDB" id="A0A4C1TCU2"/>
<gene>
    <name evidence="2" type="ORF">EVAR_101731_1</name>
</gene>